<feature type="compositionally biased region" description="Acidic residues" evidence="1">
    <location>
        <begin position="45"/>
        <end position="58"/>
    </location>
</feature>
<accession>A0A3A8R9T4</accession>
<dbReference type="EMBL" id="RAWM01000001">
    <property type="protein sequence ID" value="RKH74032.1"/>
    <property type="molecule type" value="Genomic_DNA"/>
</dbReference>
<evidence type="ECO:0000256" key="2">
    <source>
        <dbReference type="SAM" id="SignalP"/>
    </source>
</evidence>
<feature type="compositionally biased region" description="Polar residues" evidence="1">
    <location>
        <begin position="61"/>
        <end position="81"/>
    </location>
</feature>
<keyword evidence="2" id="KW-0732">Signal</keyword>
<dbReference type="PROSITE" id="PS51257">
    <property type="entry name" value="PROKAR_LIPOPROTEIN"/>
    <property type="match status" value="1"/>
</dbReference>
<dbReference type="RefSeq" id="WP_121768697.1">
    <property type="nucleotide sequence ID" value="NZ_RAWM01000001.1"/>
</dbReference>
<protein>
    <submittedName>
        <fullName evidence="3">Invertase recombinase-like protein</fullName>
    </submittedName>
</protein>
<dbReference type="Gene3D" id="2.60.120.260">
    <property type="entry name" value="Galactose-binding domain-like"/>
    <property type="match status" value="2"/>
</dbReference>
<name>A0A3A8R9T4_9BACT</name>
<organism evidence="3 4">
    <name type="scientific">Corallococcus interemptor</name>
    <dbReference type="NCBI Taxonomy" id="2316720"/>
    <lineage>
        <taxon>Bacteria</taxon>
        <taxon>Pseudomonadati</taxon>
        <taxon>Myxococcota</taxon>
        <taxon>Myxococcia</taxon>
        <taxon>Myxococcales</taxon>
        <taxon>Cystobacterineae</taxon>
        <taxon>Myxococcaceae</taxon>
        <taxon>Corallococcus</taxon>
    </lineage>
</organism>
<evidence type="ECO:0000313" key="4">
    <source>
        <dbReference type="Proteomes" id="UP000282656"/>
    </source>
</evidence>
<evidence type="ECO:0000313" key="3">
    <source>
        <dbReference type="EMBL" id="RKH74032.1"/>
    </source>
</evidence>
<dbReference type="AlphaFoldDB" id="A0A3A8R9T4"/>
<keyword evidence="4" id="KW-1185">Reference proteome</keyword>
<feature type="signal peptide" evidence="2">
    <location>
        <begin position="1"/>
        <end position="19"/>
    </location>
</feature>
<reference evidence="4" key="1">
    <citation type="submission" date="2018-09" db="EMBL/GenBank/DDBJ databases">
        <authorList>
            <person name="Livingstone P.G."/>
            <person name="Whitworth D.E."/>
        </authorList>
    </citation>
    <scope>NUCLEOTIDE SEQUENCE [LARGE SCALE GENOMIC DNA]</scope>
    <source>
        <strain evidence="4">AB047A</strain>
    </source>
</reference>
<gene>
    <name evidence="3" type="ORF">D7X96_00220</name>
</gene>
<feature type="chain" id="PRO_5017269246" evidence="2">
    <location>
        <begin position="20"/>
        <end position="544"/>
    </location>
</feature>
<comment type="caution">
    <text evidence="3">The sequence shown here is derived from an EMBL/GenBank/DDBJ whole genome shotgun (WGS) entry which is preliminary data.</text>
</comment>
<evidence type="ECO:0000256" key="1">
    <source>
        <dbReference type="SAM" id="MobiDB-lite"/>
    </source>
</evidence>
<proteinExistence type="predicted"/>
<sequence>MKLFRVCLTSLLVLAVACGDSTSPETPDAGQSRPDAGVGVPDSGSEQDDAGTEPDDAGSESPDSGTETPDSGTETPDSGTEPTDAGTEPTDAGSGTDAGTEPNDGNVIDNGGFEAWPNALPALWSGSTSNIEEVQKVTTQAFEGVNAARLINTSDTHRRFSTAAKSMPAGKYSCTYQARGTGDVRNAFFDTDYSSYSAYKSISGQTWTQVTYNFNLASPVFDTFELIFSVRNTTGEHVVIDNVRCVRAPEACDQISCEEWARCDNATATCQPLSGRCDDASDCREWQACDATHTCVTAADRCTRHADCAGTPETPLCDTASHLCIEGDPCAGVTCNNPATSCNPSTGVCELAEGACFTTYDCKGALPACDPATRRCVAAEHSANILRNGGFESWSTRAIPYYGNNFVPDYWYGLDNGVTDPGSEIKPSRLARYTNAVHGGSAALQFVVPIQTAERFTTEKFNVAAGNYSCSYRVRGHGSIRHRSYSSGGWSPQTDFITVDSDEWQPVFFKFTGNVRDWRLFFYPSRSVADRDHLQVDDVVCTKD</sequence>
<feature type="region of interest" description="Disordered" evidence="1">
    <location>
        <begin position="21"/>
        <end position="113"/>
    </location>
</feature>
<dbReference type="OrthoDB" id="5377585at2"/>
<dbReference type="Proteomes" id="UP000282656">
    <property type="component" value="Unassembled WGS sequence"/>
</dbReference>